<dbReference type="PRINTS" id="PR00702">
    <property type="entry name" value="ACRIFLAVINRP"/>
</dbReference>
<sequence length="1041" mass="113610">MKKFNLSDWALEHRSLVWYFMMVFSLAGVLAYIGLGREEDPSFTIKTMVIQAQWPGASAQEVTQQITDRIEKKLQELESLDYTRSITTAGQTIVFVNLLDTTKARDVPATWLRVRNMVQDVQGDFPSGVVGPFYNDRFGDVYGNIYAFTSDGLTHRQLRDLVESARTKLLTVPNIGKVDIVGTQDEAIYLEFSTRKIAALGIDQSAIIATLQAQNAVTQSGFIDAGPERIALRVGGRFISEDSLRSINLKVNDRFFPLTDVATISRGYADPPTSMFRVNGKPAIGLAIGMKAGANLVNFGKALDKTMAGVIQDLPVGVSVDRVADQPAVVEEAVSSFTHALFEAIVIVLAISFISLGLRAGLVVAISIPLVLAITFLFMQYAGISLQRISLGALIIALGLLVDDAMIAVEMMVARLEVGDSLRKAATHVYTSTAFPMLTGTLVTVASFIPVGLNNSNAGEFTFSLFVVIAVSLVVSWVVAVLFTPLLGVTMLPKTMKKHADHKGWFARLFASMLHFCLRWRWLTIFATIGAFALSLYGMTHVQQQFFPSSDRPELIVDWNLPQNSSIDETNRQMAKFEQEQLANNPDIDHWSTYVGRGAPRFILSFDVQPDDITFGQMVIVTKGLDVRDKLRQKFQAYLSQTFPGTDAYVKLLDIGPPVGKPVQYRVSGPDIQKVRDYAGKLAAIVGTHPLLTNIAFNWYEPARVLKVDVLQDKARQLGVTSEDIAQTLNRVVEGSTVTKVRDDIYLIDVVSRAEKKDRGSVETLVDLQLPSSNGQSIPLSSVATFHYELEQPTIWRRDRTPTITIEAAVNGPTQPATIVNALSGKIGEFAKALPAGYAVNIGGAVEESSKSQGPIAQVAPLMLFIMATLLMIQLQSFHRLFLVFSVAPLALVGVVIALLTSNAPLGFVALLGVLALIGILIRNSVILVVQIEDLRKSGVAAFAAVVEATEHRMRPIMLTAAAATLALIPISRQIFWGPMAFAMMGGIVVGTVLTLLFLPALYITWFRIKPEKNHGSDNHAPNTHGPDTHGPDSNAIGAEK</sequence>
<dbReference type="RefSeq" id="WP_180640389.1">
    <property type="nucleotide sequence ID" value="NZ_AP023268.1"/>
</dbReference>
<dbReference type="GO" id="GO:0005886">
    <property type="term" value="C:plasma membrane"/>
    <property type="evidence" value="ECO:0007669"/>
    <property type="project" value="TreeGrafter"/>
</dbReference>
<dbReference type="SUPFAM" id="SSF82866">
    <property type="entry name" value="Multidrug efflux transporter AcrB transmembrane domain"/>
    <property type="match status" value="2"/>
</dbReference>
<name>A0A6I4FZI1_AGRVI</name>
<proteinExistence type="predicted"/>
<dbReference type="Pfam" id="PF00873">
    <property type="entry name" value="ACR_tran"/>
    <property type="match status" value="1"/>
</dbReference>
<dbReference type="SUPFAM" id="SSF82693">
    <property type="entry name" value="Multidrug efflux transporter AcrB pore domain, PN1, PN2, PC1 and PC2 subdomains"/>
    <property type="match status" value="3"/>
</dbReference>
<evidence type="ECO:0000313" key="2">
    <source>
        <dbReference type="Proteomes" id="UP000477951"/>
    </source>
</evidence>
<dbReference type="Gene3D" id="3.30.2090.10">
    <property type="entry name" value="Multidrug efflux transporter AcrB TolC docking domain, DN and DC subdomains"/>
    <property type="match status" value="2"/>
</dbReference>
<dbReference type="GO" id="GO:0042910">
    <property type="term" value="F:xenobiotic transmembrane transporter activity"/>
    <property type="evidence" value="ECO:0007669"/>
    <property type="project" value="TreeGrafter"/>
</dbReference>
<dbReference type="InterPro" id="IPR027463">
    <property type="entry name" value="AcrB_DN_DC_subdom"/>
</dbReference>
<gene>
    <name evidence="1" type="ORF">GOZ90_01185</name>
</gene>
<dbReference type="Gene3D" id="3.30.70.1430">
    <property type="entry name" value="Multidrug efflux transporter AcrB pore domain"/>
    <property type="match status" value="2"/>
</dbReference>
<comment type="caution">
    <text evidence="1">The sequence shown here is derived from an EMBL/GenBank/DDBJ whole genome shotgun (WGS) entry which is preliminary data.</text>
</comment>
<dbReference type="InterPro" id="IPR001036">
    <property type="entry name" value="Acrflvin-R"/>
</dbReference>
<dbReference type="PANTHER" id="PTHR32063">
    <property type="match status" value="1"/>
</dbReference>
<dbReference type="PANTHER" id="PTHR32063:SF64">
    <property type="entry name" value="ACRB_ACRD_ACRF FAMILY PROTEIN"/>
    <property type="match status" value="1"/>
</dbReference>
<dbReference type="SUPFAM" id="SSF82714">
    <property type="entry name" value="Multidrug efflux transporter AcrB TolC docking domain, DN and DC subdomains"/>
    <property type="match status" value="2"/>
</dbReference>
<dbReference type="Gene3D" id="1.20.1640.10">
    <property type="entry name" value="Multidrug efflux transporter AcrB transmembrane domain"/>
    <property type="match status" value="2"/>
</dbReference>
<protein>
    <submittedName>
        <fullName evidence="1">AcrB/AcrD/AcrF family protein</fullName>
    </submittedName>
</protein>
<dbReference type="Gene3D" id="3.30.70.1440">
    <property type="entry name" value="Multidrug efflux transporter AcrB pore domain"/>
    <property type="match status" value="1"/>
</dbReference>
<dbReference type="AlphaFoldDB" id="A0A6I4FZI1"/>
<accession>A0A6I4FZI1</accession>
<evidence type="ECO:0000313" key="1">
    <source>
        <dbReference type="EMBL" id="MUZ71276.1"/>
    </source>
</evidence>
<organism evidence="1 2">
    <name type="scientific">Agrobacterium vitis</name>
    <name type="common">Rhizobium vitis</name>
    <dbReference type="NCBI Taxonomy" id="373"/>
    <lineage>
        <taxon>Bacteria</taxon>
        <taxon>Pseudomonadati</taxon>
        <taxon>Pseudomonadota</taxon>
        <taxon>Alphaproteobacteria</taxon>
        <taxon>Hyphomicrobiales</taxon>
        <taxon>Rhizobiaceae</taxon>
        <taxon>Rhizobium/Agrobacterium group</taxon>
        <taxon>Agrobacterium</taxon>
    </lineage>
</organism>
<reference evidence="1 2" key="1">
    <citation type="submission" date="2019-12" db="EMBL/GenBank/DDBJ databases">
        <title>Whole-genome sequencing of Allorhizobium vitis.</title>
        <authorList>
            <person name="Gan H.M."/>
            <person name="Szegedi E."/>
            <person name="Burr T."/>
            <person name="Savka M.A."/>
        </authorList>
    </citation>
    <scope>NUCLEOTIDE SEQUENCE [LARGE SCALE GENOMIC DNA]</scope>
    <source>
        <strain evidence="1 2">CG516</strain>
    </source>
</reference>
<dbReference type="Gene3D" id="3.30.70.1320">
    <property type="entry name" value="Multidrug efflux transporter AcrB pore domain like"/>
    <property type="match status" value="1"/>
</dbReference>
<dbReference type="EMBL" id="WPHR01000001">
    <property type="protein sequence ID" value="MUZ71276.1"/>
    <property type="molecule type" value="Genomic_DNA"/>
</dbReference>
<dbReference type="Proteomes" id="UP000477951">
    <property type="component" value="Unassembled WGS sequence"/>
</dbReference>